<proteinExistence type="predicted"/>
<gene>
    <name evidence="1" type="ORF">PENTCL1PPCAC_8129</name>
    <name evidence="2" type="ORF">PENTCL1PPCAC_8130</name>
    <name evidence="3" type="ORF">PENTCL1PPCAC_8227</name>
</gene>
<evidence type="ECO:0000313" key="3">
    <source>
        <dbReference type="EMBL" id="GMS86052.1"/>
    </source>
</evidence>
<accession>A0AAV5SSB2</accession>
<dbReference type="Proteomes" id="UP001432027">
    <property type="component" value="Unassembled WGS sequence"/>
</dbReference>
<feature type="non-terminal residue" evidence="2">
    <location>
        <position position="1"/>
    </location>
</feature>
<dbReference type="AlphaFoldDB" id="A0AAV5SSB2"/>
<name>A0AAV5SSB2_9BILA</name>
<organism evidence="2 4">
    <name type="scientific">Pristionchus entomophagus</name>
    <dbReference type="NCBI Taxonomy" id="358040"/>
    <lineage>
        <taxon>Eukaryota</taxon>
        <taxon>Metazoa</taxon>
        <taxon>Ecdysozoa</taxon>
        <taxon>Nematoda</taxon>
        <taxon>Chromadorea</taxon>
        <taxon>Rhabditida</taxon>
        <taxon>Rhabditina</taxon>
        <taxon>Diplogasteromorpha</taxon>
        <taxon>Diplogasteroidea</taxon>
        <taxon>Neodiplogasteridae</taxon>
        <taxon>Pristionchus</taxon>
    </lineage>
</organism>
<reference evidence="2" key="1">
    <citation type="submission" date="2023-10" db="EMBL/GenBank/DDBJ databases">
        <title>Genome assembly of Pristionchus species.</title>
        <authorList>
            <person name="Yoshida K."/>
            <person name="Sommer R.J."/>
        </authorList>
    </citation>
    <scope>NUCLEOTIDE SEQUENCE</scope>
    <source>
        <strain evidence="2">RS0144</strain>
    </source>
</reference>
<keyword evidence="4" id="KW-1185">Reference proteome</keyword>
<feature type="non-terminal residue" evidence="2">
    <location>
        <position position="85"/>
    </location>
</feature>
<dbReference type="EMBL" id="BTSX01000002">
    <property type="protein sequence ID" value="GMS85953.1"/>
    <property type="molecule type" value="Genomic_DNA"/>
</dbReference>
<evidence type="ECO:0008006" key="5">
    <source>
        <dbReference type="Google" id="ProtNLM"/>
    </source>
</evidence>
<evidence type="ECO:0000313" key="2">
    <source>
        <dbReference type="EMBL" id="GMS85955.1"/>
    </source>
</evidence>
<evidence type="ECO:0000313" key="4">
    <source>
        <dbReference type="Proteomes" id="UP001432027"/>
    </source>
</evidence>
<dbReference type="EMBL" id="BTSX01000002">
    <property type="protein sequence ID" value="GMS86052.1"/>
    <property type="molecule type" value="Genomic_DNA"/>
</dbReference>
<sequence length="85" mass="10089">RYLSSCLFIDRYFAARNDDICLRGKVHGHQSLLLVLLNLAIQESEREEFVKMRSWFMRKERSLDDDPIGKLESNDYVSPCRQFAF</sequence>
<evidence type="ECO:0000313" key="1">
    <source>
        <dbReference type="EMBL" id="GMS85953.1"/>
    </source>
</evidence>
<dbReference type="EMBL" id="BTSX01000002">
    <property type="protein sequence ID" value="GMS85955.1"/>
    <property type="molecule type" value="Genomic_DNA"/>
</dbReference>
<protein>
    <recommendedName>
        <fullName evidence="5">Mos1 transposase HTH domain-containing protein</fullName>
    </recommendedName>
</protein>
<comment type="caution">
    <text evidence="2">The sequence shown here is derived from an EMBL/GenBank/DDBJ whole genome shotgun (WGS) entry which is preliminary data.</text>
</comment>